<dbReference type="Gene3D" id="3.40.50.300">
    <property type="entry name" value="P-loop containing nucleotide triphosphate hydrolases"/>
    <property type="match status" value="1"/>
</dbReference>
<evidence type="ECO:0000256" key="2">
    <source>
        <dbReference type="SAM" id="Phobius"/>
    </source>
</evidence>
<dbReference type="InterPro" id="IPR008900">
    <property type="entry name" value="Zot_N"/>
</dbReference>
<reference evidence="4 5" key="1">
    <citation type="submission" date="2015-07" db="EMBL/GenBank/DDBJ databases">
        <authorList>
            <person name="Noorani M."/>
        </authorList>
    </citation>
    <scope>NUCLEOTIDE SEQUENCE [LARGE SCALE GENOMIC DNA]</scope>
    <source>
        <strain evidence="4 5">0788_9</strain>
    </source>
</reference>
<reference evidence="4 5" key="2">
    <citation type="submission" date="2015-10" db="EMBL/GenBank/DDBJ databases">
        <title>Comparative genomics and high-throughput reverse genetic screens identify a new phytobacterial MAMP and an Arabidopsis receptor required for immune elicitation.</title>
        <authorList>
            <person name="Mott G.A."/>
            <person name="Thakur S."/>
            <person name="Wang P.W."/>
            <person name="Desveaux D."/>
            <person name="Guttman D.S."/>
        </authorList>
    </citation>
    <scope>NUCLEOTIDE SEQUENCE [LARGE SCALE GENOMIC DNA]</scope>
    <source>
        <strain evidence="4 5">0788_9</strain>
    </source>
</reference>
<evidence type="ECO:0000313" key="4">
    <source>
        <dbReference type="EMBL" id="KPC23594.1"/>
    </source>
</evidence>
<dbReference type="InterPro" id="IPR027417">
    <property type="entry name" value="P-loop_NTPase"/>
</dbReference>
<feature type="region of interest" description="Disordered" evidence="1">
    <location>
        <begin position="360"/>
        <end position="395"/>
    </location>
</feature>
<dbReference type="AlphaFoldDB" id="A0A0N0GC57"/>
<dbReference type="EMBL" id="LGLN01000099">
    <property type="protein sequence ID" value="KPC23594.1"/>
    <property type="molecule type" value="Genomic_DNA"/>
</dbReference>
<proteinExistence type="predicted"/>
<evidence type="ECO:0000313" key="5">
    <source>
        <dbReference type="Proteomes" id="UP000037891"/>
    </source>
</evidence>
<organism evidence="4 5">
    <name type="scientific">Pseudomonas syringae pv. cilantro</name>
    <dbReference type="NCBI Taxonomy" id="81035"/>
    <lineage>
        <taxon>Bacteria</taxon>
        <taxon>Pseudomonadati</taxon>
        <taxon>Pseudomonadota</taxon>
        <taxon>Gammaproteobacteria</taxon>
        <taxon>Pseudomonadales</taxon>
        <taxon>Pseudomonadaceae</taxon>
        <taxon>Pseudomonas</taxon>
        <taxon>Pseudomonas syringae</taxon>
    </lineage>
</organism>
<dbReference type="Proteomes" id="UP000037891">
    <property type="component" value="Unassembled WGS sequence"/>
</dbReference>
<evidence type="ECO:0000256" key="1">
    <source>
        <dbReference type="SAM" id="MobiDB-lite"/>
    </source>
</evidence>
<sequence>MPSLHLLRRVLAVLKLVTGSPGDGKTSNELWDFLYAPQYQGRPKFCTPVNGFDPAAHGVTAIEHISGWEELPDGSVIFCDEVQDYCGTNLGKEAPPWVQQLARHRHRGFDFIFTTQSPMFLHTFARKLAKPHVHYIRPWNMKGYQYSWDTVQNDPNAKSSKAMGTRKSVAPNPDVFKLYTSTVLDTHKARPPWKIIIAFSVFALIAIVGIGLGTYRVSQITKEAEPAAIAAQHTPAASQVQSQSRPAGIVGNPLPGTDQPPPPRWTKESQTPVIPGMPHSAPVYDELTAPTDFPRVAACMASQERNTCNCYTQQATPLDIPLGACQVFVRYGSFDPWLTGRHGQQGTLAVSQSSVPAQAVQASMPIDASQTPHPSRGAQFTVVEDSSRMSNSLKP</sequence>
<feature type="domain" description="Zona occludens toxin N-terminal" evidence="3">
    <location>
        <begin position="62"/>
        <end position="183"/>
    </location>
</feature>
<dbReference type="Pfam" id="PF05707">
    <property type="entry name" value="Zot"/>
    <property type="match status" value="1"/>
</dbReference>
<feature type="transmembrane region" description="Helical" evidence="2">
    <location>
        <begin position="195"/>
        <end position="215"/>
    </location>
</feature>
<keyword evidence="2" id="KW-0472">Membrane</keyword>
<keyword evidence="2" id="KW-0812">Transmembrane</keyword>
<accession>A0A0N0GC57</accession>
<gene>
    <name evidence="4" type="ORF">ABJ99_5161</name>
</gene>
<protein>
    <submittedName>
        <fullName evidence="4">Zonular occludens toxin</fullName>
    </submittedName>
</protein>
<evidence type="ECO:0000259" key="3">
    <source>
        <dbReference type="Pfam" id="PF05707"/>
    </source>
</evidence>
<name>A0A0N0GC57_PSESX</name>
<dbReference type="PATRIC" id="fig|81035.3.peg.5565"/>
<keyword evidence="2" id="KW-1133">Transmembrane helix</keyword>
<feature type="region of interest" description="Disordered" evidence="1">
    <location>
        <begin position="231"/>
        <end position="269"/>
    </location>
</feature>
<comment type="caution">
    <text evidence="4">The sequence shown here is derived from an EMBL/GenBank/DDBJ whole genome shotgun (WGS) entry which is preliminary data.</text>
</comment>